<feature type="region of interest" description="Disordered" evidence="4">
    <location>
        <begin position="1"/>
        <end position="24"/>
    </location>
</feature>
<evidence type="ECO:0000256" key="1">
    <source>
        <dbReference type="ARBA" id="ARBA00022603"/>
    </source>
</evidence>
<dbReference type="EMBL" id="WSEL01000009">
    <property type="protein sequence ID" value="MVQ31299.1"/>
    <property type="molecule type" value="Genomic_DNA"/>
</dbReference>
<evidence type="ECO:0000259" key="5">
    <source>
        <dbReference type="SMART" id="SM00650"/>
    </source>
</evidence>
<evidence type="ECO:0000313" key="6">
    <source>
        <dbReference type="EMBL" id="MVQ31299.1"/>
    </source>
</evidence>
<dbReference type="InterPro" id="IPR020598">
    <property type="entry name" value="rRNA_Ade_methylase_Trfase_N"/>
</dbReference>
<keyword evidence="1 6" id="KW-0489">Methyltransferase</keyword>
<evidence type="ECO:0000256" key="3">
    <source>
        <dbReference type="ARBA" id="ARBA00022691"/>
    </source>
</evidence>
<name>A0A6N8IWF4_9BURK</name>
<evidence type="ECO:0000256" key="2">
    <source>
        <dbReference type="ARBA" id="ARBA00022679"/>
    </source>
</evidence>
<dbReference type="GO" id="GO:0000179">
    <property type="term" value="F:rRNA (adenine-N6,N6-)-dimethyltransferase activity"/>
    <property type="evidence" value="ECO:0007669"/>
    <property type="project" value="InterPro"/>
</dbReference>
<protein>
    <submittedName>
        <fullName evidence="6">Methyltransferase type 12</fullName>
    </submittedName>
</protein>
<dbReference type="InterPro" id="IPR029063">
    <property type="entry name" value="SAM-dependent_MTases_sf"/>
</dbReference>
<comment type="caution">
    <text evidence="6">The sequence shown here is derived from an EMBL/GenBank/DDBJ whole genome shotgun (WGS) entry which is preliminary data.</text>
</comment>
<evidence type="ECO:0000256" key="4">
    <source>
        <dbReference type="SAM" id="MobiDB-lite"/>
    </source>
</evidence>
<dbReference type="Pfam" id="PF13649">
    <property type="entry name" value="Methyltransf_25"/>
    <property type="match status" value="1"/>
</dbReference>
<dbReference type="AlphaFoldDB" id="A0A6N8IWF4"/>
<dbReference type="RefSeq" id="WP_157399361.1">
    <property type="nucleotide sequence ID" value="NZ_WSEL01000009.1"/>
</dbReference>
<organism evidence="6 7">
    <name type="scientific">Ramlibacter pinisoli</name>
    <dbReference type="NCBI Taxonomy" id="2682844"/>
    <lineage>
        <taxon>Bacteria</taxon>
        <taxon>Pseudomonadati</taxon>
        <taxon>Pseudomonadota</taxon>
        <taxon>Betaproteobacteria</taxon>
        <taxon>Burkholderiales</taxon>
        <taxon>Comamonadaceae</taxon>
        <taxon>Ramlibacter</taxon>
    </lineage>
</organism>
<dbReference type="InterPro" id="IPR041698">
    <property type="entry name" value="Methyltransf_25"/>
</dbReference>
<reference evidence="6 7" key="1">
    <citation type="submission" date="2019-12" db="EMBL/GenBank/DDBJ databases">
        <authorList>
            <person name="Huq M.A."/>
        </authorList>
    </citation>
    <scope>NUCLEOTIDE SEQUENCE [LARGE SCALE GENOMIC DNA]</scope>
    <source>
        <strain evidence="6 7">MAH-25</strain>
    </source>
</reference>
<keyword evidence="3" id="KW-0949">S-adenosyl-L-methionine</keyword>
<evidence type="ECO:0000313" key="7">
    <source>
        <dbReference type="Proteomes" id="UP000469385"/>
    </source>
</evidence>
<gene>
    <name evidence="6" type="ORF">GON04_17720</name>
</gene>
<dbReference type="SUPFAM" id="SSF53335">
    <property type="entry name" value="S-adenosyl-L-methionine-dependent methyltransferases"/>
    <property type="match status" value="1"/>
</dbReference>
<feature type="domain" description="Ribosomal RNA adenine methylase transferase N-terminal" evidence="5">
    <location>
        <begin position="54"/>
        <end position="205"/>
    </location>
</feature>
<dbReference type="Gene3D" id="3.40.50.150">
    <property type="entry name" value="Vaccinia Virus protein VP39"/>
    <property type="match status" value="1"/>
</dbReference>
<dbReference type="CDD" id="cd02440">
    <property type="entry name" value="AdoMet_MTases"/>
    <property type="match status" value="1"/>
</dbReference>
<dbReference type="SMART" id="SM00650">
    <property type="entry name" value="rADc"/>
    <property type="match status" value="1"/>
</dbReference>
<keyword evidence="7" id="KW-1185">Reference proteome</keyword>
<accession>A0A6N8IWF4</accession>
<proteinExistence type="predicted"/>
<feature type="compositionally biased region" description="Low complexity" evidence="4">
    <location>
        <begin position="12"/>
        <end position="24"/>
    </location>
</feature>
<dbReference type="Proteomes" id="UP000469385">
    <property type="component" value="Unassembled WGS sequence"/>
</dbReference>
<keyword evidence="2 6" id="KW-0808">Transferase</keyword>
<sequence length="218" mass="23263">MAIPSQRPVRDAGPATLSAAPATTAPQRDNLEFLRGFLRNPAQVGSVIPSSHRLEQRLVRSAKVASARTVVELGPGTGGTTAALLQAMPAGARLLAIELDPTFHQHLMQMLHDPRLFLEVGSAERLAEFVAARRLPAPDAIVSGIPFSTMPADVADAIARSVAATLRPGGRFVAYQVRAHVAAYTTPHLGVPDRQWELVNIPPVRVFTWTKADSSSAS</sequence>